<keyword evidence="3" id="KW-0272">Extracellular matrix</keyword>
<feature type="compositionally biased region" description="Pro residues" evidence="5">
    <location>
        <begin position="228"/>
        <end position="239"/>
    </location>
</feature>
<feature type="compositionally biased region" description="Basic and acidic residues" evidence="5">
    <location>
        <begin position="179"/>
        <end position="188"/>
    </location>
</feature>
<evidence type="ECO:0000313" key="7">
    <source>
        <dbReference type="Ensembl" id="ENSCPRP00005019016.1"/>
    </source>
</evidence>
<keyword evidence="4" id="KW-0176">Collagen</keyword>
<accession>A0A7M4F3M1</accession>
<evidence type="ECO:0000256" key="5">
    <source>
        <dbReference type="SAM" id="MobiDB-lite"/>
    </source>
</evidence>
<dbReference type="OMA" id="NARQRIT"/>
<dbReference type="GO" id="GO:0005581">
    <property type="term" value="C:collagen trimer"/>
    <property type="evidence" value="ECO:0007669"/>
    <property type="project" value="UniProtKB-KW"/>
</dbReference>
<sequence length="504" mass="51606">MGELGRESQGVGVVSALTPALLPQGSPGERGPSGPAGGIGLPGRGGAHGPPGPAGEKGSPVGAASRQGREQGQDAWVLSVCARAPTGCVGGSDGWGARAMPPDTAPSPTGREGPLGDPGKGVGGRGRIWGPHPTPHPTPTLCLPQGEQGLLGAPGQAGPPGPMVRTGLGPVGLPGLKGDPGHKGDKGHAGLIGLIGPPGEMGEKGDQGLPGVQGPMGPKGDPGMAGPLGPPGPPGPPGLSGPSTELLEPLPLAGSRRQRRGAPGLSPKSTEGLEEVHAVLSSLQAEVEQLRHPRGTPDSPGRACAELRLSHPHLPDGEYWIDPNQGCSRDAFRVFCNFTAGGETCLFPDKKFEAVRLAAWSREKPESWFSSFKRGQKFSYVDADGHVVPVPQVTFLRLLSASAYQTFALTCQNAAAWFDASANSFTRALRLRGANGEELGHSHPSAPIHALADGCQVRRGQSRTVLEVRGPHVEWLPLADVAVTDFGGAGQKFGFELGPVCFVA</sequence>
<organism evidence="7 8">
    <name type="scientific">Crocodylus porosus</name>
    <name type="common">Saltwater crocodile</name>
    <name type="synonym">Estuarine crocodile</name>
    <dbReference type="NCBI Taxonomy" id="8502"/>
    <lineage>
        <taxon>Eukaryota</taxon>
        <taxon>Metazoa</taxon>
        <taxon>Chordata</taxon>
        <taxon>Craniata</taxon>
        <taxon>Vertebrata</taxon>
        <taxon>Euteleostomi</taxon>
        <taxon>Archelosauria</taxon>
        <taxon>Archosauria</taxon>
        <taxon>Crocodylia</taxon>
        <taxon>Longirostres</taxon>
        <taxon>Crocodylidae</taxon>
        <taxon>Crocodylus</taxon>
    </lineage>
</organism>
<dbReference type="GO" id="GO:0030020">
    <property type="term" value="F:extracellular matrix structural constituent conferring tensile strength"/>
    <property type="evidence" value="ECO:0007669"/>
    <property type="project" value="TreeGrafter"/>
</dbReference>
<comment type="subcellular location">
    <subcellularLocation>
        <location evidence="1">Secreted</location>
        <location evidence="1">Extracellular space</location>
        <location evidence="1">Extracellular matrix</location>
    </subcellularLocation>
</comment>
<dbReference type="Pfam" id="PF01391">
    <property type="entry name" value="Collagen"/>
    <property type="match status" value="1"/>
</dbReference>
<feature type="compositionally biased region" description="Low complexity" evidence="5">
    <location>
        <begin position="139"/>
        <end position="156"/>
    </location>
</feature>
<dbReference type="GO" id="GO:0030198">
    <property type="term" value="P:extracellular matrix organization"/>
    <property type="evidence" value="ECO:0007669"/>
    <property type="project" value="TreeGrafter"/>
</dbReference>
<dbReference type="PROSITE" id="PS51461">
    <property type="entry name" value="NC1_FIB"/>
    <property type="match status" value="1"/>
</dbReference>
<dbReference type="PANTHER" id="PTHR24023">
    <property type="entry name" value="COLLAGEN ALPHA"/>
    <property type="match status" value="1"/>
</dbReference>
<feature type="region of interest" description="Disordered" evidence="5">
    <location>
        <begin position="178"/>
        <end position="248"/>
    </location>
</feature>
<feature type="compositionally biased region" description="Low complexity" evidence="5">
    <location>
        <begin position="23"/>
        <end position="33"/>
    </location>
</feature>
<protein>
    <recommendedName>
        <fullName evidence="6">Fibrillar collagen NC1 domain-containing protein</fullName>
    </recommendedName>
</protein>
<evidence type="ECO:0000256" key="4">
    <source>
        <dbReference type="ARBA" id="ARBA00023119"/>
    </source>
</evidence>
<reference evidence="7" key="1">
    <citation type="submission" date="2025-08" db="UniProtKB">
        <authorList>
            <consortium name="Ensembl"/>
        </authorList>
    </citation>
    <scope>IDENTIFICATION</scope>
</reference>
<dbReference type="GO" id="GO:0005615">
    <property type="term" value="C:extracellular space"/>
    <property type="evidence" value="ECO:0007669"/>
    <property type="project" value="TreeGrafter"/>
</dbReference>
<dbReference type="InterPro" id="IPR050149">
    <property type="entry name" value="Collagen_superfamily"/>
</dbReference>
<dbReference type="PANTHER" id="PTHR24023:SF1082">
    <property type="entry name" value="COLLAGEN TRIPLE HELIX REPEAT"/>
    <property type="match status" value="1"/>
</dbReference>
<dbReference type="SMART" id="SM00038">
    <property type="entry name" value="COLFI"/>
    <property type="match status" value="1"/>
</dbReference>
<name>A0A7M4F3M1_CROPO</name>
<feature type="region of interest" description="Disordered" evidence="5">
    <location>
        <begin position="88"/>
        <end position="162"/>
    </location>
</feature>
<dbReference type="Gene3D" id="2.60.120.1000">
    <property type="match status" value="1"/>
</dbReference>
<dbReference type="FunFam" id="2.60.120.1000:FF:000007">
    <property type="entry name" value="Collagen type V alpha 3 chain"/>
    <property type="match status" value="1"/>
</dbReference>
<feature type="compositionally biased region" description="Gly residues" evidence="5">
    <location>
        <begin position="116"/>
        <end position="127"/>
    </location>
</feature>
<reference evidence="7" key="2">
    <citation type="submission" date="2025-09" db="UniProtKB">
        <authorList>
            <consortium name="Ensembl"/>
        </authorList>
    </citation>
    <scope>IDENTIFICATION</scope>
</reference>
<evidence type="ECO:0000256" key="2">
    <source>
        <dbReference type="ARBA" id="ARBA00022525"/>
    </source>
</evidence>
<dbReference type="InterPro" id="IPR000885">
    <property type="entry name" value="Fib_collagen_C"/>
</dbReference>
<evidence type="ECO:0000313" key="8">
    <source>
        <dbReference type="Proteomes" id="UP000594220"/>
    </source>
</evidence>
<dbReference type="Pfam" id="PF01410">
    <property type="entry name" value="COLFI"/>
    <property type="match status" value="1"/>
</dbReference>
<dbReference type="GO" id="GO:0031012">
    <property type="term" value="C:extracellular matrix"/>
    <property type="evidence" value="ECO:0007669"/>
    <property type="project" value="TreeGrafter"/>
</dbReference>
<evidence type="ECO:0000259" key="6">
    <source>
        <dbReference type="PROSITE" id="PS51461"/>
    </source>
</evidence>
<dbReference type="GeneTree" id="ENSGT00940000162394"/>
<feature type="domain" description="Fibrillar collagen NC1" evidence="6">
    <location>
        <begin position="274"/>
        <end position="503"/>
    </location>
</feature>
<feature type="region of interest" description="Disordered" evidence="5">
    <location>
        <begin position="1"/>
        <end position="71"/>
    </location>
</feature>
<keyword evidence="2" id="KW-0964">Secreted</keyword>
<keyword evidence="8" id="KW-1185">Reference proteome</keyword>
<evidence type="ECO:0000256" key="1">
    <source>
        <dbReference type="ARBA" id="ARBA00004498"/>
    </source>
</evidence>
<proteinExistence type="predicted"/>
<dbReference type="AlphaFoldDB" id="A0A7M4F3M1"/>
<dbReference type="Proteomes" id="UP000594220">
    <property type="component" value="Unplaced"/>
</dbReference>
<evidence type="ECO:0000256" key="3">
    <source>
        <dbReference type="ARBA" id="ARBA00022530"/>
    </source>
</evidence>
<feature type="compositionally biased region" description="Gly residues" evidence="5">
    <location>
        <begin position="34"/>
        <end position="49"/>
    </location>
</feature>
<dbReference type="Ensembl" id="ENSCPRT00005022265.1">
    <property type="protein sequence ID" value="ENSCPRP00005019016.1"/>
    <property type="gene ID" value="ENSCPRG00005013315.1"/>
</dbReference>
<dbReference type="InterPro" id="IPR008160">
    <property type="entry name" value="Collagen"/>
</dbReference>